<proteinExistence type="predicted"/>
<dbReference type="RefSeq" id="WP_234864712.1">
    <property type="nucleotide sequence ID" value="NZ_JAKEVY010000001.1"/>
</dbReference>
<organism evidence="1 2">
    <name type="scientific">Flavihumibacter fluminis</name>
    <dbReference type="NCBI Taxonomy" id="2909236"/>
    <lineage>
        <taxon>Bacteria</taxon>
        <taxon>Pseudomonadati</taxon>
        <taxon>Bacteroidota</taxon>
        <taxon>Chitinophagia</taxon>
        <taxon>Chitinophagales</taxon>
        <taxon>Chitinophagaceae</taxon>
        <taxon>Flavihumibacter</taxon>
    </lineage>
</organism>
<dbReference type="Proteomes" id="UP001200145">
    <property type="component" value="Unassembled WGS sequence"/>
</dbReference>
<dbReference type="EMBL" id="JAKEVY010000001">
    <property type="protein sequence ID" value="MCF1714185.1"/>
    <property type="molecule type" value="Genomic_DNA"/>
</dbReference>
<comment type="caution">
    <text evidence="1">The sequence shown here is derived from an EMBL/GenBank/DDBJ whole genome shotgun (WGS) entry which is preliminary data.</text>
</comment>
<sequence>MENKSEIQDVTGLIVNEFRFLEDLGYSSFINYPVDENFLEYVKVEYKNLQKNRNVSISYTKGKVFDDIKRSFQLCIVKLPYQDPRTDFFSQSIFMESLGKGLKASMVNEFSKEKAQLIIGEISKSLRTYSLDIIKGEAWEEGYYPRWN</sequence>
<evidence type="ECO:0000313" key="2">
    <source>
        <dbReference type="Proteomes" id="UP001200145"/>
    </source>
</evidence>
<reference evidence="1 2" key="1">
    <citation type="submission" date="2022-01" db="EMBL/GenBank/DDBJ databases">
        <title>Flavihumibacter sp. nov., isolated from sediment of a river.</title>
        <authorList>
            <person name="Liu H."/>
        </authorList>
    </citation>
    <scope>NUCLEOTIDE SEQUENCE [LARGE SCALE GENOMIC DNA]</scope>
    <source>
        <strain evidence="1 2">RY-1</strain>
    </source>
</reference>
<evidence type="ECO:0000313" key="1">
    <source>
        <dbReference type="EMBL" id="MCF1714185.1"/>
    </source>
</evidence>
<keyword evidence="2" id="KW-1185">Reference proteome</keyword>
<name>A0ABS9BF14_9BACT</name>
<gene>
    <name evidence="1" type="ORF">L0U88_06055</name>
</gene>
<protein>
    <submittedName>
        <fullName evidence="1">Uncharacterized protein</fullName>
    </submittedName>
</protein>
<accession>A0ABS9BF14</accession>